<dbReference type="SMART" id="SM00470">
    <property type="entry name" value="ParB"/>
    <property type="match status" value="1"/>
</dbReference>
<organism evidence="6 7">
    <name type="scientific">Candidatus Spechtbacteria bacterium RIFCSPLOWO2_12_FULL_38_22</name>
    <dbReference type="NCBI Taxonomy" id="1802165"/>
    <lineage>
        <taxon>Bacteria</taxon>
        <taxon>Candidatus Spechtiibacteriota</taxon>
    </lineage>
</organism>
<dbReference type="InterPro" id="IPR036086">
    <property type="entry name" value="ParB/Sulfiredoxin_sf"/>
</dbReference>
<dbReference type="GO" id="GO:0005694">
    <property type="term" value="C:chromosome"/>
    <property type="evidence" value="ECO:0007669"/>
    <property type="project" value="TreeGrafter"/>
</dbReference>
<dbReference type="NCBIfam" id="TIGR00180">
    <property type="entry name" value="parB_part"/>
    <property type="match status" value="1"/>
</dbReference>
<feature type="region of interest" description="Disordered" evidence="4">
    <location>
        <begin position="1"/>
        <end position="20"/>
    </location>
</feature>
<evidence type="ECO:0000256" key="3">
    <source>
        <dbReference type="ARBA" id="ARBA00023125"/>
    </source>
</evidence>
<gene>
    <name evidence="6" type="ORF">A3F94_00765</name>
</gene>
<sequence length="292" mass="33002">MRGLESLIPQKRNNSTKSSDKESVFLIDVEHISPNPYQPRREFKSEELADLSESIKVYGILQPLLVTKIEEDVPSGRRVRYELIAGERRLRAARLAGLPRVPVIVRQVTPKQKLEASLIENLQRDDLGPLDEAHAFQRLQDEFGIKQKKIAQRISKSASYVANTLRILSLPDHIQTALASGDINEGHTRPLLALKNDKAQEKLFKEIQDRGLTVRQAEERGRELGGKSKISTVLSSTRGKTTIDPELVRLLEMFKSAHNISDARIKTDGRKASLAVHFSSKNDLHKWIKKLL</sequence>
<dbReference type="Gene3D" id="1.10.10.2830">
    <property type="match status" value="1"/>
</dbReference>
<evidence type="ECO:0000256" key="4">
    <source>
        <dbReference type="SAM" id="MobiDB-lite"/>
    </source>
</evidence>
<dbReference type="SUPFAM" id="SSF109709">
    <property type="entry name" value="KorB DNA-binding domain-like"/>
    <property type="match status" value="1"/>
</dbReference>
<dbReference type="InterPro" id="IPR041468">
    <property type="entry name" value="HTH_ParB/Spo0J"/>
</dbReference>
<evidence type="ECO:0000313" key="6">
    <source>
        <dbReference type="EMBL" id="OGZ62306.1"/>
    </source>
</evidence>
<dbReference type="InterPro" id="IPR003115">
    <property type="entry name" value="ParB_N"/>
</dbReference>
<dbReference type="InterPro" id="IPR004437">
    <property type="entry name" value="ParB/RepB/Spo0J"/>
</dbReference>
<evidence type="ECO:0000256" key="1">
    <source>
        <dbReference type="ARBA" id="ARBA00006295"/>
    </source>
</evidence>
<dbReference type="PANTHER" id="PTHR33375">
    <property type="entry name" value="CHROMOSOME-PARTITIONING PROTEIN PARB-RELATED"/>
    <property type="match status" value="1"/>
</dbReference>
<dbReference type="CDD" id="cd16393">
    <property type="entry name" value="SPO0J_N"/>
    <property type="match status" value="1"/>
</dbReference>
<evidence type="ECO:0000259" key="5">
    <source>
        <dbReference type="SMART" id="SM00470"/>
    </source>
</evidence>
<dbReference type="Pfam" id="PF17762">
    <property type="entry name" value="HTH_ParB"/>
    <property type="match status" value="1"/>
</dbReference>
<feature type="domain" description="ParB-like N-terminal" evidence="5">
    <location>
        <begin position="25"/>
        <end position="122"/>
    </location>
</feature>
<reference evidence="6 7" key="1">
    <citation type="journal article" date="2016" name="Nat. Commun.">
        <title>Thousands of microbial genomes shed light on interconnected biogeochemical processes in an aquifer system.</title>
        <authorList>
            <person name="Anantharaman K."/>
            <person name="Brown C.T."/>
            <person name="Hug L.A."/>
            <person name="Sharon I."/>
            <person name="Castelle C.J."/>
            <person name="Probst A.J."/>
            <person name="Thomas B.C."/>
            <person name="Singh A."/>
            <person name="Wilkins M.J."/>
            <person name="Karaoz U."/>
            <person name="Brodie E.L."/>
            <person name="Williams K.H."/>
            <person name="Hubbard S.S."/>
            <person name="Banfield J.F."/>
        </authorList>
    </citation>
    <scope>NUCLEOTIDE SEQUENCE [LARGE SCALE GENOMIC DNA]</scope>
</reference>
<dbReference type="PANTHER" id="PTHR33375:SF1">
    <property type="entry name" value="CHROMOSOME-PARTITIONING PROTEIN PARB-RELATED"/>
    <property type="match status" value="1"/>
</dbReference>
<dbReference type="FunFam" id="3.90.1530.30:FF:000001">
    <property type="entry name" value="Chromosome partitioning protein ParB"/>
    <property type="match status" value="1"/>
</dbReference>
<dbReference type="STRING" id="1802165.A3F94_00765"/>
<comment type="caution">
    <text evidence="6">The sequence shown here is derived from an EMBL/GenBank/DDBJ whole genome shotgun (WGS) entry which is preliminary data.</text>
</comment>
<keyword evidence="2" id="KW-0159">Chromosome partition</keyword>
<dbReference type="AlphaFoldDB" id="A0A1G2HIH3"/>
<dbReference type="SUPFAM" id="SSF110849">
    <property type="entry name" value="ParB/Sulfiredoxin"/>
    <property type="match status" value="1"/>
</dbReference>
<dbReference type="EMBL" id="MHOK01000003">
    <property type="protein sequence ID" value="OGZ62306.1"/>
    <property type="molecule type" value="Genomic_DNA"/>
</dbReference>
<dbReference type="FunFam" id="1.10.10.2830:FF:000001">
    <property type="entry name" value="Chromosome partitioning protein ParB"/>
    <property type="match status" value="1"/>
</dbReference>
<dbReference type="GO" id="GO:0003677">
    <property type="term" value="F:DNA binding"/>
    <property type="evidence" value="ECO:0007669"/>
    <property type="project" value="UniProtKB-KW"/>
</dbReference>
<evidence type="ECO:0000313" key="7">
    <source>
        <dbReference type="Proteomes" id="UP000176770"/>
    </source>
</evidence>
<name>A0A1G2HIH3_9BACT</name>
<dbReference type="Proteomes" id="UP000176770">
    <property type="component" value="Unassembled WGS sequence"/>
</dbReference>
<evidence type="ECO:0000256" key="2">
    <source>
        <dbReference type="ARBA" id="ARBA00022829"/>
    </source>
</evidence>
<keyword evidence="3" id="KW-0238">DNA-binding</keyword>
<protein>
    <recommendedName>
        <fullName evidence="5">ParB-like N-terminal domain-containing protein</fullName>
    </recommendedName>
</protein>
<comment type="similarity">
    <text evidence="1">Belongs to the ParB family.</text>
</comment>
<dbReference type="Gene3D" id="3.90.1530.30">
    <property type="match status" value="1"/>
</dbReference>
<dbReference type="GO" id="GO:0007059">
    <property type="term" value="P:chromosome segregation"/>
    <property type="evidence" value="ECO:0007669"/>
    <property type="project" value="UniProtKB-KW"/>
</dbReference>
<accession>A0A1G2HIH3</accession>
<dbReference type="InterPro" id="IPR050336">
    <property type="entry name" value="Chromosome_partition/occlusion"/>
</dbReference>
<dbReference type="Pfam" id="PF02195">
    <property type="entry name" value="ParB_N"/>
    <property type="match status" value="1"/>
</dbReference>
<proteinExistence type="inferred from homology"/>